<evidence type="ECO:0000256" key="5">
    <source>
        <dbReference type="ARBA" id="ARBA00022655"/>
    </source>
</evidence>
<dbReference type="NCBIfam" id="TIGR00125">
    <property type="entry name" value="cyt_tran_rel"/>
    <property type="match status" value="1"/>
</dbReference>
<dbReference type="UniPathway" id="UPA00028">
    <property type="reaction ID" value="UER00005"/>
</dbReference>
<dbReference type="FunFam" id="3.40.50.620:FF:000013">
    <property type="entry name" value="Pantothenate synthetase"/>
    <property type="match status" value="1"/>
</dbReference>
<dbReference type="Pfam" id="PF02569">
    <property type="entry name" value="Pantoate_ligase"/>
    <property type="match status" value="1"/>
</dbReference>
<dbReference type="PANTHER" id="PTHR21299:SF1">
    <property type="entry name" value="PANTOATE--BETA-ALANINE LIGASE"/>
    <property type="match status" value="1"/>
</dbReference>
<dbReference type="EC" id="6.3.2.1" evidence="3"/>
<sequence length="287" mass="32359">MKNIISIQALKQHIQPWRLSGLQIGFVPTMGNLHAGHIELINQAKIHCDKVVVSIFVNPLQFNDVFDFESYPETLDADQQKLIDANVDLLFLPTSKMIYPNGQQNITKVCVPVITEILEGESRPGHFDGVSTVVNKLFNLVQPHAVFFGEKDYQQLLLVNKMVEDLNLSIEVKSVQTYREVDGLAMSSRNSRLSTTQRKLAPKLYQILKDVSQQVLKSEQSLVSIEKRAIKNLECQGFDVDYVCIKDSKNLQTANDQSVSRRVLAAVKLGDVRLIDNLLIDFIPKAL</sequence>
<dbReference type="AlphaFoldDB" id="A0A3B0WFI6"/>
<dbReference type="GO" id="GO:0005829">
    <property type="term" value="C:cytosol"/>
    <property type="evidence" value="ECO:0007669"/>
    <property type="project" value="TreeGrafter"/>
</dbReference>
<protein>
    <recommendedName>
        <fullName evidence="3">pantoate--beta-alanine ligase (AMP-forming)</fullName>
        <ecNumber evidence="3">6.3.2.1</ecNumber>
    </recommendedName>
    <alternativeName>
        <fullName evidence="8">Pantoate-activating enzyme</fullName>
    </alternativeName>
</protein>
<dbReference type="InterPro" id="IPR003721">
    <property type="entry name" value="Pantoate_ligase"/>
</dbReference>
<keyword evidence="4 10" id="KW-0436">Ligase</keyword>
<organism evidence="10">
    <name type="scientific">hydrothermal vent metagenome</name>
    <dbReference type="NCBI Taxonomy" id="652676"/>
    <lineage>
        <taxon>unclassified sequences</taxon>
        <taxon>metagenomes</taxon>
        <taxon>ecological metagenomes</taxon>
    </lineage>
</organism>
<dbReference type="SUPFAM" id="SSF52374">
    <property type="entry name" value="Nucleotidylyl transferase"/>
    <property type="match status" value="1"/>
</dbReference>
<dbReference type="PANTHER" id="PTHR21299">
    <property type="entry name" value="CYTIDYLATE KINASE/PANTOATE-BETA-ALANINE LIGASE"/>
    <property type="match status" value="1"/>
</dbReference>
<evidence type="ECO:0000256" key="8">
    <source>
        <dbReference type="ARBA" id="ARBA00032806"/>
    </source>
</evidence>
<keyword evidence="6" id="KW-0547">Nucleotide-binding</keyword>
<comment type="similarity">
    <text evidence="2">Belongs to the pantothenate synthetase family.</text>
</comment>
<evidence type="ECO:0000256" key="6">
    <source>
        <dbReference type="ARBA" id="ARBA00022741"/>
    </source>
</evidence>
<proteinExistence type="inferred from homology"/>
<dbReference type="InterPro" id="IPR014729">
    <property type="entry name" value="Rossmann-like_a/b/a_fold"/>
</dbReference>
<comment type="catalytic activity">
    <reaction evidence="9">
        <text>(R)-pantoate + beta-alanine + ATP = (R)-pantothenate + AMP + diphosphate + H(+)</text>
        <dbReference type="Rhea" id="RHEA:10912"/>
        <dbReference type="ChEBI" id="CHEBI:15378"/>
        <dbReference type="ChEBI" id="CHEBI:15980"/>
        <dbReference type="ChEBI" id="CHEBI:29032"/>
        <dbReference type="ChEBI" id="CHEBI:30616"/>
        <dbReference type="ChEBI" id="CHEBI:33019"/>
        <dbReference type="ChEBI" id="CHEBI:57966"/>
        <dbReference type="ChEBI" id="CHEBI:456215"/>
        <dbReference type="EC" id="6.3.2.1"/>
    </reaction>
</comment>
<evidence type="ECO:0000256" key="4">
    <source>
        <dbReference type="ARBA" id="ARBA00022598"/>
    </source>
</evidence>
<dbReference type="InterPro" id="IPR042176">
    <property type="entry name" value="Pantoate_ligase_C"/>
</dbReference>
<evidence type="ECO:0000313" key="10">
    <source>
        <dbReference type="EMBL" id="VAW54051.1"/>
    </source>
</evidence>
<dbReference type="EMBL" id="UOFF01000047">
    <property type="protein sequence ID" value="VAW54051.1"/>
    <property type="molecule type" value="Genomic_DNA"/>
</dbReference>
<comment type="pathway">
    <text evidence="1">Cofactor biosynthesis; (R)-pantothenate biosynthesis; (R)-pantothenate from (R)-pantoate and beta-alanine: step 1/1.</text>
</comment>
<evidence type="ECO:0000256" key="9">
    <source>
        <dbReference type="ARBA" id="ARBA00048258"/>
    </source>
</evidence>
<evidence type="ECO:0000256" key="7">
    <source>
        <dbReference type="ARBA" id="ARBA00022840"/>
    </source>
</evidence>
<dbReference type="GO" id="GO:0004592">
    <property type="term" value="F:pantoate-beta-alanine ligase activity"/>
    <property type="evidence" value="ECO:0007669"/>
    <property type="project" value="UniProtKB-EC"/>
</dbReference>
<keyword evidence="5" id="KW-0566">Pantothenate biosynthesis</keyword>
<dbReference type="GO" id="GO:0005524">
    <property type="term" value="F:ATP binding"/>
    <property type="evidence" value="ECO:0007669"/>
    <property type="project" value="UniProtKB-KW"/>
</dbReference>
<dbReference type="Gene3D" id="3.40.50.620">
    <property type="entry name" value="HUPs"/>
    <property type="match status" value="1"/>
</dbReference>
<dbReference type="InterPro" id="IPR004821">
    <property type="entry name" value="Cyt_trans-like"/>
</dbReference>
<accession>A0A3B0WFI6</accession>
<evidence type="ECO:0000256" key="3">
    <source>
        <dbReference type="ARBA" id="ARBA00012219"/>
    </source>
</evidence>
<dbReference type="CDD" id="cd00560">
    <property type="entry name" value="PanC"/>
    <property type="match status" value="1"/>
</dbReference>
<dbReference type="GO" id="GO:0015940">
    <property type="term" value="P:pantothenate biosynthetic process"/>
    <property type="evidence" value="ECO:0007669"/>
    <property type="project" value="UniProtKB-UniPathway"/>
</dbReference>
<gene>
    <name evidence="10" type="ORF">MNBD_GAMMA07-1625</name>
</gene>
<name>A0A3B0WFI6_9ZZZZ</name>
<evidence type="ECO:0000256" key="1">
    <source>
        <dbReference type="ARBA" id="ARBA00004990"/>
    </source>
</evidence>
<evidence type="ECO:0000256" key="2">
    <source>
        <dbReference type="ARBA" id="ARBA00009256"/>
    </source>
</evidence>
<keyword evidence="7" id="KW-0067">ATP-binding</keyword>
<reference evidence="10" key="1">
    <citation type="submission" date="2018-06" db="EMBL/GenBank/DDBJ databases">
        <authorList>
            <person name="Zhirakovskaya E."/>
        </authorList>
    </citation>
    <scope>NUCLEOTIDE SEQUENCE</scope>
</reference>
<dbReference type="NCBIfam" id="TIGR00018">
    <property type="entry name" value="panC"/>
    <property type="match status" value="1"/>
</dbReference>
<dbReference type="HAMAP" id="MF_00158">
    <property type="entry name" value="PanC"/>
    <property type="match status" value="1"/>
</dbReference>
<dbReference type="Gene3D" id="3.30.1300.10">
    <property type="entry name" value="Pantoate-beta-alanine ligase, C-terminal domain"/>
    <property type="match status" value="1"/>
</dbReference>